<gene>
    <name evidence="3" type="primary">nuoC</name>
    <name evidence="7" type="ORF">ASB62_01195</name>
</gene>
<dbReference type="Gene3D" id="3.30.460.80">
    <property type="entry name" value="NADH:ubiquinone oxidoreductase, 30kDa subunit"/>
    <property type="match status" value="1"/>
</dbReference>
<dbReference type="GO" id="GO:0005886">
    <property type="term" value="C:plasma membrane"/>
    <property type="evidence" value="ECO:0007669"/>
    <property type="project" value="UniProtKB-SubCell"/>
</dbReference>
<reference evidence="7 8" key="1">
    <citation type="submission" date="2015-10" db="EMBL/GenBank/DDBJ databases">
        <title>Draft Genome Sequence of Chlorobium limicola strain Frasassi Growing under Artificial Lighting in the Frasassi Cave System.</title>
        <authorList>
            <person name="Mansor M."/>
            <person name="Macalady J."/>
        </authorList>
    </citation>
    <scope>NUCLEOTIDE SEQUENCE [LARGE SCALE GENOMIC DNA]</scope>
    <source>
        <strain evidence="7 8">Frasassi</strain>
    </source>
</reference>
<evidence type="ECO:0000256" key="3">
    <source>
        <dbReference type="HAMAP-Rule" id="MF_01357"/>
    </source>
</evidence>
<evidence type="ECO:0000256" key="5">
    <source>
        <dbReference type="RuleBase" id="RU003582"/>
    </source>
</evidence>
<dbReference type="EC" id="7.1.1.-" evidence="3"/>
<name>A0A101JTH5_CHLLI</name>
<comment type="subcellular location">
    <subcellularLocation>
        <location evidence="3">Cell membrane</location>
        <topology evidence="3">Peripheral membrane protein</topology>
        <orientation evidence="3">Cytoplasmic side</orientation>
    </subcellularLocation>
</comment>
<evidence type="ECO:0000256" key="2">
    <source>
        <dbReference type="ARBA" id="ARBA00022448"/>
    </source>
</evidence>
<evidence type="ECO:0000313" key="8">
    <source>
        <dbReference type="Proteomes" id="UP000053937"/>
    </source>
</evidence>
<keyword evidence="2 3" id="KW-0813">Transport</keyword>
<keyword evidence="3 4" id="KW-0520">NAD</keyword>
<protein>
    <recommendedName>
        <fullName evidence="3">NADH-quinone oxidoreductase subunit C</fullName>
        <ecNumber evidence="3">7.1.1.-</ecNumber>
    </recommendedName>
    <alternativeName>
        <fullName evidence="3">NADH dehydrogenase I subunit C</fullName>
    </alternativeName>
    <alternativeName>
        <fullName evidence="3">NDH-1 subunit C</fullName>
    </alternativeName>
</protein>
<dbReference type="GO" id="GO:0050136">
    <property type="term" value="F:NADH dehydrogenase (quinone) (non-electrogenic) activity"/>
    <property type="evidence" value="ECO:0007669"/>
    <property type="project" value="UniProtKB-UniRule"/>
</dbReference>
<dbReference type="Pfam" id="PF00329">
    <property type="entry name" value="Complex1_30kDa"/>
    <property type="match status" value="1"/>
</dbReference>
<dbReference type="HAMAP" id="MF_01357">
    <property type="entry name" value="NDH1_NuoC"/>
    <property type="match status" value="1"/>
</dbReference>
<comment type="function">
    <text evidence="3">NDH-1 shuttles electrons from NADH, via FMN and iron-sulfur (Fe-S) centers, to quinones in the respiratory chain. The immediate electron acceptor for the enzyme in this species is believed to be a menaquinone. Couples the redox reaction to proton translocation (for every two electrons transferred, four hydrogen ions are translocated across the cytoplasmic membrane), and thus conserves the redox energy in a proton gradient.</text>
</comment>
<dbReference type="PANTHER" id="PTHR10884">
    <property type="entry name" value="NADH DEHYDROGENASE UBIQUINONE IRON-SULFUR PROTEIN 3"/>
    <property type="match status" value="1"/>
</dbReference>
<dbReference type="EMBL" id="LMBR01000014">
    <property type="protein sequence ID" value="KUL32818.1"/>
    <property type="molecule type" value="Genomic_DNA"/>
</dbReference>
<keyword evidence="8" id="KW-1185">Reference proteome</keyword>
<comment type="similarity">
    <text evidence="1 3 4">Belongs to the complex I 30 kDa subunit family.</text>
</comment>
<dbReference type="RefSeq" id="WP_059138255.1">
    <property type="nucleotide sequence ID" value="NZ_LMBR01000014.1"/>
</dbReference>
<evidence type="ECO:0000313" key="7">
    <source>
        <dbReference type="EMBL" id="KUL32818.1"/>
    </source>
</evidence>
<evidence type="ECO:0000259" key="6">
    <source>
        <dbReference type="Pfam" id="PF00329"/>
    </source>
</evidence>
<dbReference type="NCBIfam" id="TIGR01961">
    <property type="entry name" value="NuoC_fam"/>
    <property type="match status" value="1"/>
</dbReference>
<dbReference type="Proteomes" id="UP000053937">
    <property type="component" value="Unassembled WGS sequence"/>
</dbReference>
<evidence type="ECO:0000256" key="4">
    <source>
        <dbReference type="RuleBase" id="RU003456"/>
    </source>
</evidence>
<keyword evidence="3 4" id="KW-1278">Translocase</keyword>
<feature type="domain" description="NADH:ubiquinone oxidoreductase 30kDa subunit" evidence="6">
    <location>
        <begin position="47"/>
        <end position="166"/>
    </location>
</feature>
<dbReference type="InterPro" id="IPR001268">
    <property type="entry name" value="NADH_UbQ_OxRdtase_30kDa_su"/>
</dbReference>
<dbReference type="GO" id="GO:0048038">
    <property type="term" value="F:quinone binding"/>
    <property type="evidence" value="ECO:0007669"/>
    <property type="project" value="UniProtKB-KW"/>
</dbReference>
<comment type="subunit">
    <text evidence="3">NDH-1 is composed of 14 different subunits. Subunits NuoB, C, D, E, F, and G constitute the peripheral sector of the complex.</text>
</comment>
<dbReference type="OrthoDB" id="9803286at2"/>
<dbReference type="PROSITE" id="PS00542">
    <property type="entry name" value="COMPLEX1_30K"/>
    <property type="match status" value="1"/>
</dbReference>
<proteinExistence type="inferred from homology"/>
<sequence>MAETEEGKELSPSLQQSASAYAVIREQFADAVSDFDANETMPFFEVIETEKWPDIALFMRDHPRLKFNYMACLSGVDYPAEGKLGIVCNLESLGAFGHRIAVKVKCPRDGGSIPTAAYVWHTANWHEREAYDMFGMQFAGHPDPRRILCPEDWEGFPLRKDYKVQESYHGIKVPY</sequence>
<accession>A0A101JTH5</accession>
<comment type="caution">
    <text evidence="7">The sequence shown here is derived from an EMBL/GenBank/DDBJ whole genome shotgun (WGS) entry which is preliminary data.</text>
</comment>
<evidence type="ECO:0000256" key="1">
    <source>
        <dbReference type="ARBA" id="ARBA00007569"/>
    </source>
</evidence>
<keyword evidence="3" id="KW-1003">Cell membrane</keyword>
<dbReference type="PANTHER" id="PTHR10884:SF14">
    <property type="entry name" value="NADH DEHYDROGENASE [UBIQUINONE] IRON-SULFUR PROTEIN 3, MITOCHONDRIAL"/>
    <property type="match status" value="1"/>
</dbReference>
<keyword evidence="3 5" id="KW-0874">Quinone</keyword>
<comment type="catalytic activity">
    <reaction evidence="3 5">
        <text>a quinone + NADH + 5 H(+)(in) = a quinol + NAD(+) + 4 H(+)(out)</text>
        <dbReference type="Rhea" id="RHEA:57888"/>
        <dbReference type="ChEBI" id="CHEBI:15378"/>
        <dbReference type="ChEBI" id="CHEBI:24646"/>
        <dbReference type="ChEBI" id="CHEBI:57540"/>
        <dbReference type="ChEBI" id="CHEBI:57945"/>
        <dbReference type="ChEBI" id="CHEBI:132124"/>
    </reaction>
</comment>
<dbReference type="SUPFAM" id="SSF143243">
    <property type="entry name" value="Nqo5-like"/>
    <property type="match status" value="1"/>
</dbReference>
<dbReference type="GO" id="GO:0008137">
    <property type="term" value="F:NADH dehydrogenase (ubiquinone) activity"/>
    <property type="evidence" value="ECO:0007669"/>
    <property type="project" value="InterPro"/>
</dbReference>
<organism evidence="7 8">
    <name type="scientific">Chlorobium limicola</name>
    <dbReference type="NCBI Taxonomy" id="1092"/>
    <lineage>
        <taxon>Bacteria</taxon>
        <taxon>Pseudomonadati</taxon>
        <taxon>Chlorobiota</taxon>
        <taxon>Chlorobiia</taxon>
        <taxon>Chlorobiales</taxon>
        <taxon>Chlorobiaceae</taxon>
        <taxon>Chlorobium/Pelodictyon group</taxon>
        <taxon>Chlorobium</taxon>
    </lineage>
</organism>
<dbReference type="InterPro" id="IPR010218">
    <property type="entry name" value="NADH_DH_suC"/>
</dbReference>
<keyword evidence="3" id="KW-0472">Membrane</keyword>
<dbReference type="AlphaFoldDB" id="A0A101JTH5"/>
<dbReference type="InterPro" id="IPR020396">
    <property type="entry name" value="NADH_UbQ_OxRdtase_CS"/>
</dbReference>
<dbReference type="InterPro" id="IPR037232">
    <property type="entry name" value="NADH_quin_OxRdtase_su_C/D-like"/>
</dbReference>